<proteinExistence type="predicted"/>
<dbReference type="AlphaFoldDB" id="A0A8K0KGG2"/>
<feature type="domain" description="Chitin-binding type-2" evidence="1">
    <location>
        <begin position="406"/>
        <end position="460"/>
    </location>
</feature>
<dbReference type="Pfam" id="PF01607">
    <property type="entry name" value="CBM_14"/>
    <property type="match status" value="4"/>
</dbReference>
<feature type="domain" description="Chitin-binding type-2" evidence="1">
    <location>
        <begin position="344"/>
        <end position="400"/>
    </location>
</feature>
<accession>A0A8K0KGG2</accession>
<evidence type="ECO:0000313" key="2">
    <source>
        <dbReference type="EMBL" id="KAG8233759.1"/>
    </source>
</evidence>
<reference evidence="2" key="2">
    <citation type="submission" date="2017-10" db="EMBL/GenBank/DDBJ databases">
        <title>Ladona fulva Genome sequencing and assembly.</title>
        <authorList>
            <person name="Murali S."/>
            <person name="Richards S."/>
            <person name="Bandaranaike D."/>
            <person name="Bellair M."/>
            <person name="Blankenburg K."/>
            <person name="Chao H."/>
            <person name="Dinh H."/>
            <person name="Doddapaneni H."/>
            <person name="Dugan-Rocha S."/>
            <person name="Elkadiri S."/>
            <person name="Gnanaolivu R."/>
            <person name="Hernandez B."/>
            <person name="Skinner E."/>
            <person name="Javaid M."/>
            <person name="Lee S."/>
            <person name="Li M."/>
            <person name="Ming W."/>
            <person name="Munidasa M."/>
            <person name="Muniz J."/>
            <person name="Nguyen L."/>
            <person name="Hughes D."/>
            <person name="Osuji N."/>
            <person name="Pu L.-L."/>
            <person name="Puazo M."/>
            <person name="Qu C."/>
            <person name="Quiroz J."/>
            <person name="Raj R."/>
            <person name="Weissenberger G."/>
            <person name="Xin Y."/>
            <person name="Zou X."/>
            <person name="Han Y."/>
            <person name="Worley K."/>
            <person name="Muzny D."/>
            <person name="Gibbs R."/>
        </authorList>
    </citation>
    <scope>NUCLEOTIDE SEQUENCE</scope>
    <source>
        <strain evidence="2">Sampled in the wild</strain>
    </source>
</reference>
<feature type="domain" description="Chitin-binding type-2" evidence="1">
    <location>
        <begin position="74"/>
        <end position="134"/>
    </location>
</feature>
<dbReference type="OrthoDB" id="7250310at2759"/>
<dbReference type="SUPFAM" id="SSF57625">
    <property type="entry name" value="Invertebrate chitin-binding proteins"/>
    <property type="match status" value="5"/>
</dbReference>
<gene>
    <name evidence="2" type="ORF">J437_LFUL003830</name>
</gene>
<dbReference type="InterPro" id="IPR036508">
    <property type="entry name" value="Chitin-bd_dom_sf"/>
</dbReference>
<feature type="domain" description="Chitin-binding type-2" evidence="1">
    <location>
        <begin position="213"/>
        <end position="278"/>
    </location>
</feature>
<dbReference type="EMBL" id="KZ308746">
    <property type="protein sequence ID" value="KAG8233759.1"/>
    <property type="molecule type" value="Genomic_DNA"/>
</dbReference>
<keyword evidence="3" id="KW-1185">Reference proteome</keyword>
<dbReference type="GO" id="GO:0005576">
    <property type="term" value="C:extracellular region"/>
    <property type="evidence" value="ECO:0007669"/>
    <property type="project" value="InterPro"/>
</dbReference>
<evidence type="ECO:0000313" key="3">
    <source>
        <dbReference type="Proteomes" id="UP000792457"/>
    </source>
</evidence>
<feature type="domain" description="Chitin-binding type-2" evidence="1">
    <location>
        <begin position="462"/>
        <end position="518"/>
    </location>
</feature>
<protein>
    <recommendedName>
        <fullName evidence="1">Chitin-binding type-2 domain-containing protein</fullName>
    </recommendedName>
</protein>
<reference evidence="2" key="1">
    <citation type="submission" date="2013-04" db="EMBL/GenBank/DDBJ databases">
        <authorList>
            <person name="Qu J."/>
            <person name="Murali S.C."/>
            <person name="Bandaranaike D."/>
            <person name="Bellair M."/>
            <person name="Blankenburg K."/>
            <person name="Chao H."/>
            <person name="Dinh H."/>
            <person name="Doddapaneni H."/>
            <person name="Downs B."/>
            <person name="Dugan-Rocha S."/>
            <person name="Elkadiri S."/>
            <person name="Gnanaolivu R.D."/>
            <person name="Hernandez B."/>
            <person name="Javaid M."/>
            <person name="Jayaseelan J.C."/>
            <person name="Lee S."/>
            <person name="Li M."/>
            <person name="Ming W."/>
            <person name="Munidasa M."/>
            <person name="Muniz J."/>
            <person name="Nguyen L."/>
            <person name="Ongeri F."/>
            <person name="Osuji N."/>
            <person name="Pu L.-L."/>
            <person name="Puazo M."/>
            <person name="Qu C."/>
            <person name="Quiroz J."/>
            <person name="Raj R."/>
            <person name="Weissenberger G."/>
            <person name="Xin Y."/>
            <person name="Zou X."/>
            <person name="Han Y."/>
            <person name="Richards S."/>
            <person name="Worley K."/>
            <person name="Muzny D."/>
            <person name="Gibbs R."/>
        </authorList>
    </citation>
    <scope>NUCLEOTIDE SEQUENCE</scope>
    <source>
        <strain evidence="2">Sampled in the wild</strain>
    </source>
</reference>
<sequence length="631" mass="68079">MFMVIIVWNEYSNKYSHSVEACSFFNLIIDLKQFFLLHRCENNKVISTHKCGQNAAFSTNVQGCVRATEVACVEPRCPLDGPGINATFITPGTQCRAYHICGRNGLRGDFLCPLDYLFDHTYNKCVSSPRVCHEPICTGRVDGSYPDSSENCKRSFCCRGGHLTAVIPCPEDQLFGPPCLPSHLVTCPLLSSTSVSILIGGNRPAKILIPANSGPCSHLKDGLHRNFSGDGCRRYFRCHNGKLVSRNSCPPQTSLVILPSGNDTVASCIASSLLLCVPLGSSITCGSIPGTNCGSYVDCEDGENSQGKAVLLACPQGQAFNGYNCVPTHEAPSCKEVVHKRTKGSPCAGLRDGYHTDPGSPSCRGYIYCGGGHSISYICPRGFAFNGEQCAPAQEVKCNSSVVAENKTCAEMWSGYVADRTSGCHSYFFCQAGDLITTLTCPDGQIFDGRRCVLGDNCAPKSNECASLPDGFYPDLYSGCRTYFKCTKGFQKESQTCPEGSGFDGKSCTVAALLSCSFQTVASSSVLYRSPCQHGNGFFQDIESGCHRYFYCIDGEKTWLSCQGNDVFDGQVCVPAGTYTCPAITPYTCLTPHCNKSLRIAQVLASISGRVLFFNSVPESSIEKTAVAKEK</sequence>
<dbReference type="SMART" id="SM00494">
    <property type="entry name" value="ChtBD2"/>
    <property type="match status" value="8"/>
</dbReference>
<comment type="caution">
    <text evidence="2">The sequence shown here is derived from an EMBL/GenBank/DDBJ whole genome shotgun (WGS) entry which is preliminary data.</text>
</comment>
<dbReference type="Proteomes" id="UP000792457">
    <property type="component" value="Unassembled WGS sequence"/>
</dbReference>
<organism evidence="2 3">
    <name type="scientific">Ladona fulva</name>
    <name type="common">Scarce chaser dragonfly</name>
    <name type="synonym">Libellula fulva</name>
    <dbReference type="NCBI Taxonomy" id="123851"/>
    <lineage>
        <taxon>Eukaryota</taxon>
        <taxon>Metazoa</taxon>
        <taxon>Ecdysozoa</taxon>
        <taxon>Arthropoda</taxon>
        <taxon>Hexapoda</taxon>
        <taxon>Insecta</taxon>
        <taxon>Pterygota</taxon>
        <taxon>Palaeoptera</taxon>
        <taxon>Odonata</taxon>
        <taxon>Epiprocta</taxon>
        <taxon>Anisoptera</taxon>
        <taxon>Libelluloidea</taxon>
        <taxon>Libellulidae</taxon>
        <taxon>Ladona</taxon>
    </lineage>
</organism>
<evidence type="ECO:0000259" key="1">
    <source>
        <dbReference type="PROSITE" id="PS50940"/>
    </source>
</evidence>
<dbReference type="PROSITE" id="PS50940">
    <property type="entry name" value="CHIT_BIND_II"/>
    <property type="match status" value="6"/>
</dbReference>
<dbReference type="GO" id="GO:0008061">
    <property type="term" value="F:chitin binding"/>
    <property type="evidence" value="ECO:0007669"/>
    <property type="project" value="InterPro"/>
</dbReference>
<feature type="domain" description="Chitin-binding type-2" evidence="1">
    <location>
        <begin position="529"/>
        <end position="583"/>
    </location>
</feature>
<dbReference type="Gene3D" id="2.170.140.10">
    <property type="entry name" value="Chitin binding domain"/>
    <property type="match status" value="1"/>
</dbReference>
<dbReference type="InterPro" id="IPR002557">
    <property type="entry name" value="Chitin-bd_dom"/>
</dbReference>
<name>A0A8K0KGG2_LADFU</name>